<reference evidence="2" key="1">
    <citation type="submission" date="2021-04" db="EMBL/GenBank/DDBJ databases">
        <title>Sequencing of actinobacteria type strains.</title>
        <authorList>
            <person name="Nguyen G.-S."/>
            <person name="Wentzel A."/>
        </authorList>
    </citation>
    <scope>NUCLEOTIDE SEQUENCE</scope>
    <source>
        <strain evidence="2">DSM 42095</strain>
    </source>
</reference>
<dbReference type="AlphaFoldDB" id="A0A8T4IVR9"/>
<keyword evidence="3" id="KW-1185">Reference proteome</keyword>
<dbReference type="EMBL" id="JAGSMN010000363">
    <property type="protein sequence ID" value="MBR7674653.1"/>
    <property type="molecule type" value="Genomic_DNA"/>
</dbReference>
<evidence type="ECO:0000313" key="2">
    <source>
        <dbReference type="EMBL" id="MBR7674653.1"/>
    </source>
</evidence>
<comment type="caution">
    <text evidence="2">The sequence shown here is derived from an EMBL/GenBank/DDBJ whole genome shotgun (WGS) entry which is preliminary data.</text>
</comment>
<organism evidence="2 3">
    <name type="scientific">Streptomyces daliensis</name>
    <dbReference type="NCBI Taxonomy" id="299421"/>
    <lineage>
        <taxon>Bacteria</taxon>
        <taxon>Bacillati</taxon>
        <taxon>Actinomycetota</taxon>
        <taxon>Actinomycetes</taxon>
        <taxon>Kitasatosporales</taxon>
        <taxon>Streptomycetaceae</taxon>
        <taxon>Streptomyces</taxon>
    </lineage>
</organism>
<proteinExistence type="predicted"/>
<dbReference type="Proteomes" id="UP000675554">
    <property type="component" value="Unassembled WGS sequence"/>
</dbReference>
<name>A0A8T4IVR9_9ACTN</name>
<accession>A0A8T4IVR9</accession>
<evidence type="ECO:0000313" key="3">
    <source>
        <dbReference type="Proteomes" id="UP000675554"/>
    </source>
</evidence>
<feature type="region of interest" description="Disordered" evidence="1">
    <location>
        <begin position="35"/>
        <end position="54"/>
    </location>
</feature>
<sequence>MDIDAAVTLASAAAGGAATAAGQSAWQSLVSLVRRDGRTPAPDEPDPASVDPSNEDAVRVLVGHIADRARDDEAFAADLIRWAEAHRASIQVDRSEVHNTVSGNAKISGNVIMARDIQGGINLG</sequence>
<gene>
    <name evidence="2" type="ORF">KDA82_16825</name>
</gene>
<evidence type="ECO:0000256" key="1">
    <source>
        <dbReference type="SAM" id="MobiDB-lite"/>
    </source>
</evidence>
<protein>
    <submittedName>
        <fullName evidence="2">Uncharacterized protein</fullName>
    </submittedName>
</protein>